<comment type="caution">
    <text evidence="2">The sequence shown here is derived from an EMBL/GenBank/DDBJ whole genome shotgun (WGS) entry which is preliminary data.</text>
</comment>
<accession>A0ABD7S111</accession>
<protein>
    <submittedName>
        <fullName evidence="2">DUF2384 domain-containing protein</fullName>
    </submittedName>
</protein>
<dbReference type="InterPro" id="IPR024467">
    <property type="entry name" value="Xre/MbcA/ParS-like_toxin-bd"/>
</dbReference>
<dbReference type="Pfam" id="PF09722">
    <property type="entry name" value="Xre_MbcA_ParS_C"/>
    <property type="match status" value="1"/>
</dbReference>
<evidence type="ECO:0000259" key="1">
    <source>
        <dbReference type="Pfam" id="PF09722"/>
    </source>
</evidence>
<evidence type="ECO:0000313" key="3">
    <source>
        <dbReference type="Proteomes" id="UP000317327"/>
    </source>
</evidence>
<gene>
    <name evidence="2" type="ORF">EQ836_06580</name>
</gene>
<dbReference type="NCBIfam" id="TIGR02293">
    <property type="entry name" value="TAS_TIGR02293"/>
    <property type="match status" value="1"/>
</dbReference>
<organism evidence="2 3">
    <name type="scientific">Ectopseudomonas mendocina</name>
    <name type="common">Pseudomonas mendocina</name>
    <dbReference type="NCBI Taxonomy" id="300"/>
    <lineage>
        <taxon>Bacteria</taxon>
        <taxon>Pseudomonadati</taxon>
        <taxon>Pseudomonadota</taxon>
        <taxon>Gammaproteobacteria</taxon>
        <taxon>Pseudomonadales</taxon>
        <taxon>Pseudomonadaceae</taxon>
        <taxon>Ectopseudomonas</taxon>
    </lineage>
</organism>
<evidence type="ECO:0000313" key="2">
    <source>
        <dbReference type="EMBL" id="TRO19192.1"/>
    </source>
</evidence>
<proteinExistence type="predicted"/>
<reference evidence="2 3" key="1">
    <citation type="submission" date="2019-01" db="EMBL/GenBank/DDBJ databases">
        <title>Whole genome shotgun sequencing of Pseudomonas spp. isolated by its ability to degrade furfural.</title>
        <authorList>
            <person name="Donoso R."/>
            <person name="Farkas C."/>
            <person name="Villegas P."/>
            <person name="Gonzales-Toro F."/>
            <person name="Guajardo-Parra M."/>
            <person name="Araya-Nail M."/>
            <person name="Morgante V."/>
            <person name="Perez-Pantoja D."/>
        </authorList>
    </citation>
    <scope>NUCLEOTIDE SEQUENCE [LARGE SCALE GENOMIC DNA]</scope>
    <source>
        <strain evidence="2 3">VN231</strain>
    </source>
</reference>
<feature type="domain" description="Antitoxin Xre/MbcA/ParS-like toxin-binding" evidence="1">
    <location>
        <begin position="102"/>
        <end position="151"/>
    </location>
</feature>
<dbReference type="Proteomes" id="UP000317327">
    <property type="component" value="Unassembled WGS sequence"/>
</dbReference>
<dbReference type="AlphaFoldDB" id="A0ABD7S111"/>
<name>A0ABD7S111_ECTME</name>
<dbReference type="InterPro" id="IPR011979">
    <property type="entry name" value="Antitox_Xre"/>
</dbReference>
<sequence>MLLGIQADDYRQRRARLLGLPEHATDVDVHSHIINGIPVAHLARLLSNGDIDAHACEQITPALGQKQRPIDRITAPDASSDNRLSADESDRLFRVVHAIVVAEILFGSRDKAQRWLSKPKDKLSGNSPIQMLTSTAGAWLVEELLTQLAEGLVL</sequence>
<dbReference type="EMBL" id="SCFV01000003">
    <property type="protein sequence ID" value="TRO19192.1"/>
    <property type="molecule type" value="Genomic_DNA"/>
</dbReference>